<protein>
    <submittedName>
        <fullName evidence="4">VWA domain-containing protein</fullName>
    </submittedName>
</protein>
<dbReference type="Gene3D" id="3.40.50.410">
    <property type="entry name" value="von Willebrand factor, type A domain"/>
    <property type="match status" value="1"/>
</dbReference>
<dbReference type="Pfam" id="PF13519">
    <property type="entry name" value="VWA_2"/>
    <property type="match status" value="1"/>
</dbReference>
<evidence type="ECO:0000256" key="1">
    <source>
        <dbReference type="SAM" id="MobiDB-lite"/>
    </source>
</evidence>
<dbReference type="InterPro" id="IPR002035">
    <property type="entry name" value="VWF_A"/>
</dbReference>
<dbReference type="EMBL" id="BNJJ01000006">
    <property type="protein sequence ID" value="GHO84692.1"/>
    <property type="molecule type" value="Genomic_DNA"/>
</dbReference>
<feature type="compositionally biased region" description="Low complexity" evidence="1">
    <location>
        <begin position="943"/>
        <end position="952"/>
    </location>
</feature>
<feature type="compositionally biased region" description="Low complexity" evidence="1">
    <location>
        <begin position="927"/>
        <end position="936"/>
    </location>
</feature>
<dbReference type="SUPFAM" id="SSF53300">
    <property type="entry name" value="vWA-like"/>
    <property type="match status" value="2"/>
</dbReference>
<dbReference type="SUPFAM" id="SSF52317">
    <property type="entry name" value="Class I glutamine amidotransferase-like"/>
    <property type="match status" value="1"/>
</dbReference>
<evidence type="ECO:0000259" key="3">
    <source>
        <dbReference type="SMART" id="SM00327"/>
    </source>
</evidence>
<feature type="transmembrane region" description="Helical" evidence="2">
    <location>
        <begin position="820"/>
        <end position="838"/>
    </location>
</feature>
<dbReference type="PANTHER" id="PTHR37947">
    <property type="entry name" value="BLL2462 PROTEIN"/>
    <property type="match status" value="1"/>
</dbReference>
<keyword evidence="2" id="KW-0472">Membrane</keyword>
<feature type="transmembrane region" description="Helical" evidence="2">
    <location>
        <begin position="36"/>
        <end position="61"/>
    </location>
</feature>
<accession>A0ABQ3VEV7</accession>
<keyword evidence="5" id="KW-1185">Reference proteome</keyword>
<feature type="compositionally biased region" description="Polar residues" evidence="1">
    <location>
        <begin position="904"/>
        <end position="917"/>
    </location>
</feature>
<feature type="domain" description="VWFA" evidence="3">
    <location>
        <begin position="407"/>
        <end position="571"/>
    </location>
</feature>
<evidence type="ECO:0000313" key="4">
    <source>
        <dbReference type="EMBL" id="GHO84692.1"/>
    </source>
</evidence>
<feature type="region of interest" description="Disordered" evidence="1">
    <location>
        <begin position="861"/>
        <end position="966"/>
    </location>
</feature>
<dbReference type="SMART" id="SM00327">
    <property type="entry name" value="VWA"/>
    <property type="match status" value="2"/>
</dbReference>
<organism evidence="4 5">
    <name type="scientific">Dictyobacter formicarum</name>
    <dbReference type="NCBI Taxonomy" id="2778368"/>
    <lineage>
        <taxon>Bacteria</taxon>
        <taxon>Bacillati</taxon>
        <taxon>Chloroflexota</taxon>
        <taxon>Ktedonobacteria</taxon>
        <taxon>Ktedonobacterales</taxon>
        <taxon>Dictyobacteraceae</taxon>
        <taxon>Dictyobacter</taxon>
    </lineage>
</organism>
<dbReference type="InterPro" id="IPR036465">
    <property type="entry name" value="vWFA_dom_sf"/>
</dbReference>
<dbReference type="RefSeq" id="WP_201362313.1">
    <property type="nucleotide sequence ID" value="NZ_BNJJ01000006.1"/>
</dbReference>
<reference evidence="4 5" key="1">
    <citation type="journal article" date="2021" name="Int. J. Syst. Evol. Microbiol.">
        <title>Reticulibacter mediterranei gen. nov., sp. nov., within the new family Reticulibacteraceae fam. nov., and Ktedonospora formicarum gen. nov., sp. nov., Ktedonobacter robiniae sp. nov., Dictyobacter formicarum sp. nov. and Dictyobacter arantiisoli sp. nov., belonging to the class Ktedonobacteria.</title>
        <authorList>
            <person name="Yabe S."/>
            <person name="Zheng Y."/>
            <person name="Wang C.M."/>
            <person name="Sakai Y."/>
            <person name="Abe K."/>
            <person name="Yokota A."/>
            <person name="Donadio S."/>
            <person name="Cavaletti L."/>
            <person name="Monciardini P."/>
        </authorList>
    </citation>
    <scope>NUCLEOTIDE SEQUENCE [LARGE SCALE GENOMIC DNA]</scope>
    <source>
        <strain evidence="4 5">SOSP1-9</strain>
    </source>
</reference>
<keyword evidence="2" id="KW-1133">Transmembrane helix</keyword>
<dbReference type="Proteomes" id="UP000635565">
    <property type="component" value="Unassembled WGS sequence"/>
</dbReference>
<keyword evidence="2" id="KW-0812">Transmembrane</keyword>
<dbReference type="PANTHER" id="PTHR37947:SF2">
    <property type="entry name" value="VON WILLEBRAND FACTOR TYPE A"/>
    <property type="match status" value="1"/>
</dbReference>
<dbReference type="Pfam" id="PF00092">
    <property type="entry name" value="VWA"/>
    <property type="match status" value="1"/>
</dbReference>
<gene>
    <name evidence="4" type="ORF">KSZ_26980</name>
</gene>
<dbReference type="InterPro" id="IPR017868">
    <property type="entry name" value="Filamin/ABP280_repeat-like"/>
</dbReference>
<evidence type="ECO:0000313" key="5">
    <source>
        <dbReference type="Proteomes" id="UP000635565"/>
    </source>
</evidence>
<dbReference type="Pfam" id="PF07090">
    <property type="entry name" value="GATase1_like"/>
    <property type="match status" value="1"/>
</dbReference>
<feature type="compositionally biased region" description="Basic and acidic residues" evidence="1">
    <location>
        <begin position="955"/>
        <end position="966"/>
    </location>
</feature>
<feature type="domain" description="VWFA" evidence="3">
    <location>
        <begin position="65"/>
        <end position="222"/>
    </location>
</feature>
<dbReference type="Gene3D" id="3.40.50.880">
    <property type="match status" value="2"/>
</dbReference>
<dbReference type="PROSITE" id="PS50194">
    <property type="entry name" value="FILAMIN_REPEAT"/>
    <property type="match status" value="1"/>
</dbReference>
<dbReference type="InterPro" id="IPR010768">
    <property type="entry name" value="GATase1-like"/>
</dbReference>
<evidence type="ECO:0000256" key="2">
    <source>
        <dbReference type="SAM" id="Phobius"/>
    </source>
</evidence>
<sequence length="966" mass="104591">MLTFEQPLLLLLLIPIGILVYLTWKRMSLPYPRQQRILILATRLLIFSCIILALAGTAWAMPVSRQATIFVGDISASTGPQRTFIEQWIGSAVRHKHADDQVGIVAVGRNALVEQSIQSQIVDFSHFESTPDTNYTDLAAGLRLAAAILPSNSQRHIILLSDGQQNLEDAQQEAQLLQQQGIRLDIVALPTVNTDDVRVDSFDAPTNLHTGEHFKLHARIYSTVAQQGTARIYLDSTVISQQKVTLSAGEQDLSIDMQAPTVGFHTFRITLEAPKDSITQNDEAAAFVNVQGPPKILVIEGQPGSGHNIVAALQATHINVTVATPNDVPTTLDGLVPYSSVILADVPAIALGNTRMQILQAFVRDLGHGLVVSGGQNSYGVGGYTDTPLEQVLPVSMDIPQHKETPSIAVVLIVESLEEQVQINISKEAAKGVVGLLTPRDQVGISAGYGTLSIKMQHVTNKKSINKAIDNINPVDPPSYNPDFANAEQELLHTDAKIKHIILLGDGDAYDNYAPQVTKLANENITVSTVETNALSNEDLATMQNIAQWGKGRFYRADNPSIIPQILLKETQRAARRSLINESFNPAVVGNHPILTGITGLPTLNGYVATTPKPAAQMVLVSHLDDPVLAVWQYGLGRVAAWTSDSLGLWTKNWLSWNDASKWWANLVTWTLPAANDGGMSINGKVTNGQGQLTVDLPPGTTAEGGQQQVQAHIIGPDLSQQNINLQPTAPERWEGSFPAEQVGAYLLQVTWQGANKKESRLTATTGMVVPYSPEYHNQGTDTRFLQLLAQTGGGILLNPNDTESAFTQNLMPTSASIPIAFWLLILAALLLPVDIAARRLANFDFIVEGYHWLRTHAQTGARAQPATANRNVPGEKPSVASLSSIRAKRESQRARIKPPVAPQANQAGVSPPQRAQSPVKAAPDATSTTSRSQPQPTEPKQSVSASSSTASRLVEAKRKREQEKE</sequence>
<name>A0ABQ3VEV7_9CHLR</name>
<comment type="caution">
    <text evidence="4">The sequence shown here is derived from an EMBL/GenBank/DDBJ whole genome shotgun (WGS) entry which is preliminary data.</text>
</comment>
<dbReference type="InterPro" id="IPR029062">
    <property type="entry name" value="Class_I_gatase-like"/>
</dbReference>
<feature type="transmembrane region" description="Helical" evidence="2">
    <location>
        <begin position="6"/>
        <end position="24"/>
    </location>
</feature>
<proteinExistence type="predicted"/>